<dbReference type="PANTHER" id="PTHR33744">
    <property type="entry name" value="CARBOHYDRATE DIACID REGULATOR"/>
    <property type="match status" value="1"/>
</dbReference>
<feature type="region of interest" description="Disordered" evidence="1">
    <location>
        <begin position="216"/>
        <end position="305"/>
    </location>
</feature>
<evidence type="ECO:0008006" key="6">
    <source>
        <dbReference type="Google" id="ProtNLM"/>
    </source>
</evidence>
<protein>
    <recommendedName>
        <fullName evidence="6">PucR family transcriptional regulator</fullName>
    </recommendedName>
</protein>
<dbReference type="InterPro" id="IPR051448">
    <property type="entry name" value="CdaR-like_regulators"/>
</dbReference>
<evidence type="ECO:0000313" key="4">
    <source>
        <dbReference type="EMBL" id="GHD04468.1"/>
    </source>
</evidence>
<feature type="compositionally biased region" description="Pro residues" evidence="1">
    <location>
        <begin position="282"/>
        <end position="295"/>
    </location>
</feature>
<reference evidence="4" key="2">
    <citation type="submission" date="2020-09" db="EMBL/GenBank/DDBJ databases">
        <authorList>
            <person name="Sun Q."/>
            <person name="Ohkuma M."/>
        </authorList>
    </citation>
    <scope>NUCLEOTIDE SEQUENCE</scope>
    <source>
        <strain evidence="4">JCM 4637</strain>
    </source>
</reference>
<dbReference type="RefSeq" id="WP_189825538.1">
    <property type="nucleotide sequence ID" value="NZ_BMVC01000011.1"/>
</dbReference>
<dbReference type="EMBL" id="BMVC01000011">
    <property type="protein sequence ID" value="GHD04468.1"/>
    <property type="molecule type" value="Genomic_DNA"/>
</dbReference>
<accession>A0A919CC96</accession>
<dbReference type="InterPro" id="IPR025736">
    <property type="entry name" value="PucR_C-HTH_dom"/>
</dbReference>
<dbReference type="Proteomes" id="UP000638353">
    <property type="component" value="Unassembled WGS sequence"/>
</dbReference>
<gene>
    <name evidence="4" type="ORF">GCM10010334_53310</name>
</gene>
<dbReference type="Pfam" id="PF13556">
    <property type="entry name" value="HTH_30"/>
    <property type="match status" value="1"/>
</dbReference>
<dbReference type="AlphaFoldDB" id="A0A919CC96"/>
<evidence type="ECO:0000313" key="5">
    <source>
        <dbReference type="Proteomes" id="UP000638353"/>
    </source>
</evidence>
<dbReference type="InterPro" id="IPR042070">
    <property type="entry name" value="PucR_C-HTH_sf"/>
</dbReference>
<name>A0A919CC96_9ACTN</name>
<feature type="compositionally biased region" description="Low complexity" evidence="1">
    <location>
        <begin position="257"/>
        <end position="281"/>
    </location>
</feature>
<dbReference type="InterPro" id="IPR012914">
    <property type="entry name" value="PucR_dom"/>
</dbReference>
<sequence>MRVRDLLAATPELGLALLTPDVPLDGELRWVYTTDLLEPAAFLTGGELVLTSEGWYRTPADCETFAASLAEGGVAALVAGDILLGEVPPLLVEACARRGIPVLAAPPEISYGTLARTVIDRINRERGRELAEVLGRHRRLVAALVEGADLGGLVAMLAAELGTDCWALSVTGRLLAGPADRLPTPVRTRLAAHALRAPRLPTALDGHTLLPIGRRGAGGGHLVVRDPTPAKSPEDTPATVGPLEATGTTATPEDRCPPTGTTTTREAHTPATTTREAHTPITTPPGTHPRSPAPTAPRTSLTPNDLDTAEQTAELLALGGARRDERRRTEQRFHSDLVALVDSGAPQPTLDARLRTAGLAPHRPLVALTALTRGALRPWDLAADLAEGALDETPAAATVVAGSENGLTLLASLDPEDTAAALTERLRVRLSAFEPAADGGRIAFGLSAPAPSSGLQRALEESRHAAGLAALRPQRLALVTAAELDSHLMLLAGVPAEIRASYRHRLLGPLEAYDAEHGAEFVRTLTVFLTENGAWRATAAALHIHVSTLHYRIGRIEQLTGRDLSTARDRVDLYLACAVD</sequence>
<feature type="domain" description="Purine catabolism PurC-like" evidence="2">
    <location>
        <begin position="16"/>
        <end position="122"/>
    </location>
</feature>
<feature type="domain" description="PucR C-terminal helix-turn-helix" evidence="3">
    <location>
        <begin position="522"/>
        <end position="578"/>
    </location>
</feature>
<dbReference type="PANTHER" id="PTHR33744:SF17">
    <property type="entry name" value="CONSERVED PROTEIN"/>
    <property type="match status" value="1"/>
</dbReference>
<reference evidence="4" key="1">
    <citation type="journal article" date="2014" name="Int. J. Syst. Evol. Microbiol.">
        <title>Complete genome sequence of Corynebacterium casei LMG S-19264T (=DSM 44701T), isolated from a smear-ripened cheese.</title>
        <authorList>
            <consortium name="US DOE Joint Genome Institute (JGI-PGF)"/>
            <person name="Walter F."/>
            <person name="Albersmeier A."/>
            <person name="Kalinowski J."/>
            <person name="Ruckert C."/>
        </authorList>
    </citation>
    <scope>NUCLEOTIDE SEQUENCE</scope>
    <source>
        <strain evidence="4">JCM 4637</strain>
    </source>
</reference>
<dbReference type="Pfam" id="PF07905">
    <property type="entry name" value="PucR"/>
    <property type="match status" value="1"/>
</dbReference>
<evidence type="ECO:0000259" key="2">
    <source>
        <dbReference type="Pfam" id="PF07905"/>
    </source>
</evidence>
<evidence type="ECO:0000259" key="3">
    <source>
        <dbReference type="Pfam" id="PF13556"/>
    </source>
</evidence>
<proteinExistence type="predicted"/>
<organism evidence="4 5">
    <name type="scientific">Streptomyces finlayi</name>
    <dbReference type="NCBI Taxonomy" id="67296"/>
    <lineage>
        <taxon>Bacteria</taxon>
        <taxon>Bacillati</taxon>
        <taxon>Actinomycetota</taxon>
        <taxon>Actinomycetes</taxon>
        <taxon>Kitasatosporales</taxon>
        <taxon>Streptomycetaceae</taxon>
        <taxon>Streptomyces</taxon>
    </lineage>
</organism>
<dbReference type="Gene3D" id="1.10.10.2840">
    <property type="entry name" value="PucR C-terminal helix-turn-helix domain"/>
    <property type="match status" value="1"/>
</dbReference>
<evidence type="ECO:0000256" key="1">
    <source>
        <dbReference type="SAM" id="MobiDB-lite"/>
    </source>
</evidence>
<comment type="caution">
    <text evidence="4">The sequence shown here is derived from an EMBL/GenBank/DDBJ whole genome shotgun (WGS) entry which is preliminary data.</text>
</comment>